<evidence type="ECO:0000313" key="6">
    <source>
        <dbReference type="EMBL" id="KAE9183880.1"/>
    </source>
</evidence>
<dbReference type="Proteomes" id="UP000437068">
    <property type="component" value="Unassembled WGS sequence"/>
</dbReference>
<dbReference type="Proteomes" id="UP000429523">
    <property type="component" value="Unassembled WGS sequence"/>
</dbReference>
<sequence length="66" mass="7447">MNWIKVEVNFKAINDTDKRLKVGGLLVCPEAGECYGKVKPYWSLVMLAVADYAMAPDHYRNSSLLL</sequence>
<name>A0A6A3WTA8_9STRA</name>
<evidence type="ECO:0000313" key="1">
    <source>
        <dbReference type="EMBL" id="KAE8923178.1"/>
    </source>
</evidence>
<dbReference type="EMBL" id="QXGC01002610">
    <property type="protein sequence ID" value="KAE9183880.1"/>
    <property type="molecule type" value="Genomic_DNA"/>
</dbReference>
<organism evidence="8 14">
    <name type="scientific">Phytophthora fragariae</name>
    <dbReference type="NCBI Taxonomy" id="53985"/>
    <lineage>
        <taxon>Eukaryota</taxon>
        <taxon>Sar</taxon>
        <taxon>Stramenopiles</taxon>
        <taxon>Oomycota</taxon>
        <taxon>Peronosporomycetes</taxon>
        <taxon>Peronosporales</taxon>
        <taxon>Peronosporaceae</taxon>
        <taxon>Phytophthora</taxon>
    </lineage>
</organism>
<dbReference type="Proteomes" id="UP000433483">
    <property type="component" value="Unassembled WGS sequence"/>
</dbReference>
<evidence type="ECO:0000313" key="2">
    <source>
        <dbReference type="EMBL" id="KAE8977785.1"/>
    </source>
</evidence>
<evidence type="ECO:0000313" key="18">
    <source>
        <dbReference type="Proteomes" id="UP000476176"/>
    </source>
</evidence>
<dbReference type="EMBL" id="QXGE01002007">
    <property type="protein sequence ID" value="KAE9285863.1"/>
    <property type="molecule type" value="Genomic_DNA"/>
</dbReference>
<protein>
    <submittedName>
        <fullName evidence="8">Uncharacterized protein</fullName>
    </submittedName>
</protein>
<dbReference type="AlphaFoldDB" id="A0A6A3WTA8"/>
<evidence type="ECO:0000313" key="9">
    <source>
        <dbReference type="EMBL" id="KAE9285863.1"/>
    </source>
</evidence>
<dbReference type="EMBL" id="QXFZ01002524">
    <property type="protein sequence ID" value="KAE9076255.1"/>
    <property type="molecule type" value="Genomic_DNA"/>
</dbReference>
<comment type="caution">
    <text evidence="8">The sequence shown here is derived from an EMBL/GenBank/DDBJ whole genome shotgun (WGS) entry which is preliminary data.</text>
</comment>
<evidence type="ECO:0000313" key="15">
    <source>
        <dbReference type="Proteomes" id="UP000440732"/>
    </source>
</evidence>
<dbReference type="EMBL" id="QXGD01002289">
    <property type="protein sequence ID" value="KAE9190714.1"/>
    <property type="molecule type" value="Genomic_DNA"/>
</dbReference>
<evidence type="ECO:0000313" key="13">
    <source>
        <dbReference type="Proteomes" id="UP000437068"/>
    </source>
</evidence>
<dbReference type="Proteomes" id="UP000440367">
    <property type="component" value="Unassembled WGS sequence"/>
</dbReference>
<evidence type="ECO:0000313" key="20">
    <source>
        <dbReference type="Proteomes" id="UP000488956"/>
    </source>
</evidence>
<dbReference type="EMBL" id="QXGF01002854">
    <property type="protein sequence ID" value="KAE8923178.1"/>
    <property type="molecule type" value="Genomic_DNA"/>
</dbReference>
<evidence type="ECO:0000313" key="3">
    <source>
        <dbReference type="EMBL" id="KAE9075346.1"/>
    </source>
</evidence>
<dbReference type="EMBL" id="QXFY01002162">
    <property type="protein sequence ID" value="KAE9301967.1"/>
    <property type="molecule type" value="Genomic_DNA"/>
</dbReference>
<evidence type="ECO:0000313" key="10">
    <source>
        <dbReference type="EMBL" id="KAE9301967.1"/>
    </source>
</evidence>
<keyword evidence="12" id="KW-1185">Reference proteome</keyword>
<reference evidence="11 12" key="1">
    <citation type="submission" date="2018-08" db="EMBL/GenBank/DDBJ databases">
        <title>Genomic investigation of the strawberry pathogen Phytophthora fragariae indicates pathogenicity is determined by transcriptional variation in three key races.</title>
        <authorList>
            <person name="Adams T.M."/>
            <person name="Armitage A.D."/>
            <person name="Sobczyk M.K."/>
            <person name="Bates H.J."/>
            <person name="Dunwell J.M."/>
            <person name="Nellist C.F."/>
            <person name="Harrison R.J."/>
        </authorList>
    </citation>
    <scope>NUCLEOTIDE SEQUENCE [LARGE SCALE GENOMIC DNA]</scope>
    <source>
        <strain evidence="9 13">A4</strain>
        <strain evidence="8 14">BC-1</strain>
        <strain evidence="6 18">BC-23</strain>
        <strain evidence="7 12">NOV-27</strain>
        <strain evidence="5 15">NOV-5</strain>
        <strain evidence="4 16">NOV-71</strain>
        <strain evidence="10 19">NOV-77</strain>
        <strain evidence="1 11">NOV-9</strain>
        <strain evidence="3 20">ONT-3</strain>
        <strain evidence="2 17">SCRP245</strain>
    </source>
</reference>
<evidence type="ECO:0000313" key="14">
    <source>
        <dbReference type="Proteomes" id="UP000440367"/>
    </source>
</evidence>
<evidence type="ECO:0000313" key="11">
    <source>
        <dbReference type="Proteomes" id="UP000429523"/>
    </source>
</evidence>
<evidence type="ECO:0000313" key="5">
    <source>
        <dbReference type="EMBL" id="KAE9104361.1"/>
    </source>
</evidence>
<dbReference type="EMBL" id="QXFX01002609">
    <property type="protein sequence ID" value="KAE9075346.1"/>
    <property type="molecule type" value="Genomic_DNA"/>
</dbReference>
<proteinExistence type="predicted"/>
<gene>
    <name evidence="9" type="ORF">PF001_g21717</name>
    <name evidence="8" type="ORF">PF002_g24693</name>
    <name evidence="6" type="ORF">PF004_g23826</name>
    <name evidence="7" type="ORF">PF005_g20985</name>
    <name evidence="5" type="ORF">PF006_g21927</name>
    <name evidence="4" type="ORF">PF007_g24700</name>
    <name evidence="10" type="ORF">PF008_g22603</name>
    <name evidence="1" type="ORF">PF009_g26569</name>
    <name evidence="3" type="ORF">PF010_g24334</name>
    <name evidence="2" type="ORF">PF011_g23510</name>
</gene>
<dbReference type="Proteomes" id="UP000441208">
    <property type="component" value="Unassembled WGS sequence"/>
</dbReference>
<evidence type="ECO:0000313" key="12">
    <source>
        <dbReference type="Proteomes" id="UP000433483"/>
    </source>
</evidence>
<evidence type="ECO:0000313" key="16">
    <source>
        <dbReference type="Proteomes" id="UP000441208"/>
    </source>
</evidence>
<dbReference type="EMBL" id="QXGB01001747">
    <property type="protein sequence ID" value="KAE9186096.1"/>
    <property type="molecule type" value="Genomic_DNA"/>
</dbReference>
<evidence type="ECO:0000313" key="7">
    <source>
        <dbReference type="EMBL" id="KAE9186096.1"/>
    </source>
</evidence>
<evidence type="ECO:0000313" key="4">
    <source>
        <dbReference type="EMBL" id="KAE9076255.1"/>
    </source>
</evidence>
<dbReference type="Proteomes" id="UP000440732">
    <property type="component" value="Unassembled WGS sequence"/>
</dbReference>
<evidence type="ECO:0000313" key="19">
    <source>
        <dbReference type="Proteomes" id="UP000486351"/>
    </source>
</evidence>
<evidence type="ECO:0000313" key="17">
    <source>
        <dbReference type="Proteomes" id="UP000460718"/>
    </source>
</evidence>
<dbReference type="Proteomes" id="UP000488956">
    <property type="component" value="Unassembled WGS sequence"/>
</dbReference>
<dbReference type="EMBL" id="QXGA01002076">
    <property type="protein sequence ID" value="KAE9104361.1"/>
    <property type="molecule type" value="Genomic_DNA"/>
</dbReference>
<dbReference type="Proteomes" id="UP000486351">
    <property type="component" value="Unassembled WGS sequence"/>
</dbReference>
<dbReference type="Proteomes" id="UP000476176">
    <property type="component" value="Unassembled WGS sequence"/>
</dbReference>
<dbReference type="Proteomes" id="UP000460718">
    <property type="component" value="Unassembled WGS sequence"/>
</dbReference>
<evidence type="ECO:0000313" key="8">
    <source>
        <dbReference type="EMBL" id="KAE9190714.1"/>
    </source>
</evidence>
<dbReference type="EMBL" id="QXFW01002521">
    <property type="protein sequence ID" value="KAE8977785.1"/>
    <property type="molecule type" value="Genomic_DNA"/>
</dbReference>
<accession>A0A6A3WTA8</accession>